<dbReference type="EMBL" id="LR134117">
    <property type="protein sequence ID" value="VDZ51381.1"/>
    <property type="molecule type" value="Genomic_DNA"/>
</dbReference>
<organism evidence="1 2">
    <name type="scientific">Serratia odorifera</name>
    <dbReference type="NCBI Taxonomy" id="618"/>
    <lineage>
        <taxon>Bacteria</taxon>
        <taxon>Pseudomonadati</taxon>
        <taxon>Pseudomonadota</taxon>
        <taxon>Gammaproteobacteria</taxon>
        <taxon>Enterobacterales</taxon>
        <taxon>Yersiniaceae</taxon>
        <taxon>Serratia</taxon>
    </lineage>
</organism>
<gene>
    <name evidence="1" type="ORF">NCTC11214_00176</name>
</gene>
<dbReference type="KEGG" id="sof:NCTC11214_00176"/>
<dbReference type="RefSeq" id="WP_004966121.1">
    <property type="nucleotide sequence ID" value="NZ_LR134117.1"/>
</dbReference>
<protein>
    <submittedName>
        <fullName evidence="1">Uncharacterized homolog of phage Mu protein gp47</fullName>
    </submittedName>
</protein>
<dbReference type="AlphaFoldDB" id="A0A3S4DBA9"/>
<accession>A0A3S4DBA9</accession>
<proteinExistence type="predicted"/>
<sequence>MTDETKKAAGMTTTSRTAAFVLDDRSIGTQLDAFRQYSQRLPYAKSEVSGWPATTNWAQVVLGFEAGARAASPTGSAAWPEAAALAWAFERDRLVKLYEAPEQADGQLPPERAFLLSLLGMLETPRALLNQLPAQHRSLYYRQMLALEALAPQADGVTVHFTLVDGVREQVLPAGLLLDAGQDGADNALRYALTQPLTANAARVTDLRWVVNDPYMPGGRRARIVLDEAAGHTWPVTGVRMFGRAPVNAGEPPRADADRVVDSGRIIESPVLDVAGGERTWTVTLASALSGGLSAAVSMGEAWAPLICTANTKANTTWTITLPATGGAPSAVSALDGLTSTAPLLRLTSPVGAPVPAIQKLEVKVTGAVGVHCARDDGTSLSEGGLPFGDTAEAGDGLSLMSPEWWRLGKKLTSVTVTPVWTGLPPKALSAWYGPDEQQKAQGWLLVDKDLNVTTDNNNGKSLNKLTEFPADTRAHRVSNAGEIAALIPADTGYPGAPKDNADFAVTVSLMQQGRTLTALGTLPLFANGKTQRATPQALTLPVDARGPMADPTAPVPDIEEPARWPWYFRLTLTRSFLQHEFEAHERAAPQTLLLLSEEETVHYVPMMETVKTVEDNPKTYYVHKMVETSQTTGKKTPMPAMEEKKVKIVTPVPLTVPKARWNPPYVPQWAGVQVAYEAADDQVVQRIITPFGHVSPAVMQAQPAPPAVAEVYVGVDGITAGQLLSLHWQVKSPARLPLEWDYLTAGEGWARLTVNDGTDGWHTSGIWSVDWPEDASRTSTSLPTGRLWLRGRVTAWPEHDKASGVLPTTPWLAGMVTNAALARLVSPHQVQASHFETGLPAGRIVQALSAPDTLQSVTQPWRSQGGRAAETQAAFEARVARRLRHRERGLNNVDLMMLLQEQHEGIRELAVLPAAPATTTRALCQTLVVMPGPALSDSDDACRPALSSQHLAAMAQGLKAITSPWLSLTCVNPEYVPVSVSWDVEYVTGLSPAMGYVRAKAALDAALMAWSRPSDDHGQPVLGRAVTHSAVRDVLHRLPEVATIKDVYLNGPSSNEPTLTPGQVAVVTCIPREYTGLTLTWLGGSRDIELTAGQHATVQITLPTTAAGHDGPPAEVYLVNLETGQRLPTATTANGLWSEYDPDKLTFTVHTPAGLCGIFRLGVVVVYPRGITLQSTSIGESLTLYLRQYPAASAS</sequence>
<evidence type="ECO:0000313" key="1">
    <source>
        <dbReference type="EMBL" id="VDZ51381.1"/>
    </source>
</evidence>
<reference evidence="1 2" key="1">
    <citation type="submission" date="2018-12" db="EMBL/GenBank/DDBJ databases">
        <authorList>
            <consortium name="Pathogen Informatics"/>
        </authorList>
    </citation>
    <scope>NUCLEOTIDE SEQUENCE [LARGE SCALE GENOMIC DNA]</scope>
    <source>
        <strain evidence="1 2">NCTC11214</strain>
    </source>
</reference>
<name>A0A3S4DBA9_SEROD</name>
<evidence type="ECO:0000313" key="2">
    <source>
        <dbReference type="Proteomes" id="UP000281391"/>
    </source>
</evidence>
<dbReference type="Proteomes" id="UP000281391">
    <property type="component" value="Chromosome"/>
</dbReference>